<accession>A0A7W7C5A6</accession>
<dbReference type="RefSeq" id="WP_312986425.1">
    <property type="nucleotide sequence ID" value="NZ_BAAAUI010000024.1"/>
</dbReference>
<comment type="subcellular location">
    <subcellularLocation>
        <location evidence="1">Membrane</location>
        <topology evidence="1">Multi-pass membrane protein</topology>
    </subcellularLocation>
</comment>
<feature type="transmembrane region" description="Helical" evidence="5">
    <location>
        <begin position="67"/>
        <end position="86"/>
    </location>
</feature>
<reference evidence="7 8" key="1">
    <citation type="submission" date="2020-08" db="EMBL/GenBank/DDBJ databases">
        <title>Sequencing the genomes of 1000 actinobacteria strains.</title>
        <authorList>
            <person name="Klenk H.-P."/>
        </authorList>
    </citation>
    <scope>NUCLEOTIDE SEQUENCE [LARGE SCALE GENOMIC DNA]</scope>
    <source>
        <strain evidence="7 8">DSM 44230</strain>
    </source>
</reference>
<evidence type="ECO:0000256" key="4">
    <source>
        <dbReference type="ARBA" id="ARBA00023136"/>
    </source>
</evidence>
<proteinExistence type="predicted"/>
<organism evidence="7 8">
    <name type="scientific">Crossiella cryophila</name>
    <dbReference type="NCBI Taxonomy" id="43355"/>
    <lineage>
        <taxon>Bacteria</taxon>
        <taxon>Bacillati</taxon>
        <taxon>Actinomycetota</taxon>
        <taxon>Actinomycetes</taxon>
        <taxon>Pseudonocardiales</taxon>
        <taxon>Pseudonocardiaceae</taxon>
        <taxon>Crossiella</taxon>
    </lineage>
</organism>
<dbReference type="GO" id="GO:0016020">
    <property type="term" value="C:membrane"/>
    <property type="evidence" value="ECO:0007669"/>
    <property type="project" value="UniProtKB-SubCell"/>
</dbReference>
<keyword evidence="8" id="KW-1185">Reference proteome</keyword>
<comment type="caution">
    <text evidence="7">The sequence shown here is derived from an EMBL/GenBank/DDBJ whole genome shotgun (WGS) entry which is preliminary data.</text>
</comment>
<dbReference type="InterPro" id="IPR049453">
    <property type="entry name" value="Memb_transporter_dom"/>
</dbReference>
<evidence type="ECO:0000313" key="7">
    <source>
        <dbReference type="EMBL" id="MBB4674803.1"/>
    </source>
</evidence>
<keyword evidence="4 5" id="KW-0472">Membrane</keyword>
<feature type="transmembrane region" description="Helical" evidence="5">
    <location>
        <begin position="20"/>
        <end position="37"/>
    </location>
</feature>
<feature type="transmembrane region" description="Helical" evidence="5">
    <location>
        <begin position="43"/>
        <end position="60"/>
    </location>
</feature>
<dbReference type="Proteomes" id="UP000533598">
    <property type="component" value="Unassembled WGS sequence"/>
</dbReference>
<evidence type="ECO:0000256" key="1">
    <source>
        <dbReference type="ARBA" id="ARBA00004141"/>
    </source>
</evidence>
<feature type="domain" description="Integral membrane bound transporter" evidence="6">
    <location>
        <begin position="32"/>
        <end position="154"/>
    </location>
</feature>
<evidence type="ECO:0000256" key="3">
    <source>
        <dbReference type="ARBA" id="ARBA00022989"/>
    </source>
</evidence>
<feature type="transmembrane region" description="Helical" evidence="5">
    <location>
        <begin position="92"/>
        <end position="109"/>
    </location>
</feature>
<evidence type="ECO:0000256" key="2">
    <source>
        <dbReference type="ARBA" id="ARBA00022692"/>
    </source>
</evidence>
<evidence type="ECO:0000256" key="5">
    <source>
        <dbReference type="SAM" id="Phobius"/>
    </source>
</evidence>
<keyword evidence="3 5" id="KW-1133">Transmembrane helix</keyword>
<sequence>MHRVREELSRRLLRLRRTALPILHSAISAGIAWLIAADLIGHARPFFAPIAAVICLGVSLGQRLRRVAELVAGVSIGIGVGDLLILQIGSGTWQIMLVVALALITAVLLDSGTVIAMQAGSSAVLVATLLPPGDSGGLDRMVDALIGGLVALAVAALLPANPLTVAHRQGKVLLGELAAALRAVAEAVTGRDPGQAAAALSRARKTTKAFEDFRTALDTGAEIARIAPIRWRRRADLENYLAAAVPLDHAMRNTRVLIRRALAALRDGEPAPAELPVVLTKLADAVDLLRAELAAGDEPLAARQLALEAAKQASVALIGEGGFSVRVVVAQLRSLAVDLLQATGVSRDDAIAALPPL</sequence>
<feature type="transmembrane region" description="Helical" evidence="5">
    <location>
        <begin position="144"/>
        <end position="163"/>
    </location>
</feature>
<dbReference type="AlphaFoldDB" id="A0A7W7C5A6"/>
<name>A0A7W7C5A6_9PSEU</name>
<protein>
    <submittedName>
        <fullName evidence="7">Uncharacterized membrane protein YgaE (UPF0421/DUF939 family)</fullName>
    </submittedName>
</protein>
<evidence type="ECO:0000313" key="8">
    <source>
        <dbReference type="Proteomes" id="UP000533598"/>
    </source>
</evidence>
<keyword evidence="2 5" id="KW-0812">Transmembrane</keyword>
<dbReference type="Pfam" id="PF13515">
    <property type="entry name" value="FUSC_2"/>
    <property type="match status" value="1"/>
</dbReference>
<evidence type="ECO:0000259" key="6">
    <source>
        <dbReference type="Pfam" id="PF13515"/>
    </source>
</evidence>
<dbReference type="EMBL" id="JACHMH010000001">
    <property type="protein sequence ID" value="MBB4674803.1"/>
    <property type="molecule type" value="Genomic_DNA"/>
</dbReference>
<gene>
    <name evidence="7" type="ORF">HNR67_000921</name>
</gene>